<protein>
    <submittedName>
        <fullName evidence="1">Uncharacterized protein</fullName>
    </submittedName>
</protein>
<sequence length="106" mass="11214">MRVLVVLCAGASAWRPGRQAVGLSRVANEKAVVAWQGHNEAFSQLQAGVTQSAFSHPIVPTSGLLGFSSRLGEPSHRALAFAMLEWRAMVRDGAGHGAGRFAGFLN</sequence>
<comment type="caution">
    <text evidence="1">The sequence shown here is derived from an EMBL/GenBank/DDBJ whole genome shotgun (WGS) entry which is preliminary data.</text>
</comment>
<dbReference type="AlphaFoldDB" id="A0A9P9DYV5"/>
<accession>A0A9P9DYV5</accession>
<dbReference type="Proteomes" id="UP000738349">
    <property type="component" value="Unassembled WGS sequence"/>
</dbReference>
<evidence type="ECO:0000313" key="2">
    <source>
        <dbReference type="Proteomes" id="UP000738349"/>
    </source>
</evidence>
<name>A0A9P9DYV5_9HYPO</name>
<organism evidence="1 2">
    <name type="scientific">Dactylonectria macrodidyma</name>
    <dbReference type="NCBI Taxonomy" id="307937"/>
    <lineage>
        <taxon>Eukaryota</taxon>
        <taxon>Fungi</taxon>
        <taxon>Dikarya</taxon>
        <taxon>Ascomycota</taxon>
        <taxon>Pezizomycotina</taxon>
        <taxon>Sordariomycetes</taxon>
        <taxon>Hypocreomycetidae</taxon>
        <taxon>Hypocreales</taxon>
        <taxon>Nectriaceae</taxon>
        <taxon>Dactylonectria</taxon>
    </lineage>
</organism>
<gene>
    <name evidence="1" type="ORF">EDB81DRAFT_144953</name>
</gene>
<dbReference type="EMBL" id="JAGMUV010000019">
    <property type="protein sequence ID" value="KAH7127559.1"/>
    <property type="molecule type" value="Genomic_DNA"/>
</dbReference>
<evidence type="ECO:0000313" key="1">
    <source>
        <dbReference type="EMBL" id="KAH7127559.1"/>
    </source>
</evidence>
<keyword evidence="2" id="KW-1185">Reference proteome</keyword>
<proteinExistence type="predicted"/>
<reference evidence="1" key="1">
    <citation type="journal article" date="2021" name="Nat. Commun.">
        <title>Genetic determinants of endophytism in the Arabidopsis root mycobiome.</title>
        <authorList>
            <person name="Mesny F."/>
            <person name="Miyauchi S."/>
            <person name="Thiergart T."/>
            <person name="Pickel B."/>
            <person name="Atanasova L."/>
            <person name="Karlsson M."/>
            <person name="Huettel B."/>
            <person name="Barry K.W."/>
            <person name="Haridas S."/>
            <person name="Chen C."/>
            <person name="Bauer D."/>
            <person name="Andreopoulos W."/>
            <person name="Pangilinan J."/>
            <person name="LaButti K."/>
            <person name="Riley R."/>
            <person name="Lipzen A."/>
            <person name="Clum A."/>
            <person name="Drula E."/>
            <person name="Henrissat B."/>
            <person name="Kohler A."/>
            <person name="Grigoriev I.V."/>
            <person name="Martin F.M."/>
            <person name="Hacquard S."/>
        </authorList>
    </citation>
    <scope>NUCLEOTIDE SEQUENCE</scope>
    <source>
        <strain evidence="1">MPI-CAGE-AT-0147</strain>
    </source>
</reference>